<dbReference type="InterPro" id="IPR036147">
    <property type="entry name" value="Anti-sigma_E_RseA_N_sf"/>
</dbReference>
<evidence type="ECO:0000313" key="2">
    <source>
        <dbReference type="Proteomes" id="UP000216438"/>
    </source>
</evidence>
<dbReference type="EMBL" id="CP016303">
    <property type="protein sequence ID" value="ASX26478.1"/>
    <property type="molecule type" value="Genomic_DNA"/>
</dbReference>
<dbReference type="PANTHER" id="PTHR38104:SF1">
    <property type="entry name" value="ANTI-SIGMA-E FACTOR RSEA"/>
    <property type="match status" value="1"/>
</dbReference>
<reference evidence="2" key="1">
    <citation type="submission" date="2016-06" db="EMBL/GenBank/DDBJ databases">
        <authorList>
            <person name="Chen W."/>
            <person name="Hasegawa D.K."/>
        </authorList>
    </citation>
    <scope>NUCLEOTIDE SEQUENCE [LARGE SCALE GENOMIC DNA]</scope>
    <source>
        <strain evidence="2">MEAM1</strain>
    </source>
</reference>
<dbReference type="SUPFAM" id="SSF89069">
    <property type="entry name" value="N-terminal, cytoplasmic domain of anti-sigmaE factor RseA"/>
    <property type="match status" value="1"/>
</dbReference>
<dbReference type="OrthoDB" id="6194196at2"/>
<accession>A0A249DY69</accession>
<name>A0A249DY69_9ENTR</name>
<dbReference type="CDD" id="cd16328">
    <property type="entry name" value="RseA_N"/>
    <property type="match status" value="1"/>
</dbReference>
<dbReference type="Gene3D" id="1.10.10.880">
    <property type="entry name" value="Anti sigma-E protein RseA, N-terminal domain"/>
    <property type="match status" value="1"/>
</dbReference>
<dbReference type="PANTHER" id="PTHR38104">
    <property type="match status" value="1"/>
</dbReference>
<reference evidence="1 2" key="2">
    <citation type="submission" date="2017-09" db="EMBL/GenBank/DDBJ databases">
        <title>The genome of whitefly Bemisia tabaci, a global crop pest, provides novel insights into virus transmission, host adaptation and insecticide resistance.</title>
        <authorList>
            <person name="Kaur N."/>
            <person name="Kliot A."/>
            <person name="Pinheiro P.V."/>
            <person name="Luan J."/>
            <person name="Zheng Y."/>
            <person name="Liu W."/>
            <person name="Sun H."/>
            <person name="Yang X."/>
            <person name="Xu Y."/>
            <person name="Luo Y."/>
            <person name="Kruse A."/>
            <person name="Fisher T.W."/>
            <person name="Nelson D.R."/>
            <person name="Elimelech M."/>
            <person name="MacCoss M."/>
            <person name="Johnson R."/>
            <person name="Cohen E."/>
            <person name="Hunter W.B."/>
            <person name="Brown J.K."/>
            <person name="Jander G."/>
            <person name="Cilia M."/>
            <person name="Douglas A.E."/>
            <person name="Ghanim M."/>
            <person name="Simmons A.M."/>
            <person name="Wintermantel W.M."/>
            <person name="Ling K.-S."/>
            <person name="Fei Z."/>
        </authorList>
    </citation>
    <scope>NUCLEOTIDE SEQUENCE [LARGE SCALE GENOMIC DNA]</scope>
    <source>
        <strain evidence="1 2">MEAM1</strain>
    </source>
</reference>
<evidence type="ECO:0000313" key="1">
    <source>
        <dbReference type="EMBL" id="ASX26478.1"/>
    </source>
</evidence>
<gene>
    <name evidence="1" type="ORF">BA171_05255</name>
</gene>
<proteinExistence type="predicted"/>
<organism evidence="1 2">
    <name type="scientific">Candidatus Hamiltonella defensa</name>
    <name type="common">Bemisia tabaci</name>
    <dbReference type="NCBI Taxonomy" id="672795"/>
    <lineage>
        <taxon>Bacteria</taxon>
        <taxon>Pseudomonadati</taxon>
        <taxon>Pseudomonadota</taxon>
        <taxon>Gammaproteobacteria</taxon>
        <taxon>Enterobacterales</taxon>
        <taxon>Enterobacteriaceae</taxon>
        <taxon>aphid secondary symbionts</taxon>
        <taxon>Candidatus Williamhamiltonella</taxon>
    </lineage>
</organism>
<dbReference type="InterPro" id="IPR005572">
    <property type="entry name" value="Anti-sigma_E_RseA_N"/>
</dbReference>
<protein>
    <submittedName>
        <fullName evidence="1">Anti-sigma 24 factor</fullName>
    </submittedName>
</protein>
<dbReference type="GO" id="GO:0016989">
    <property type="term" value="F:sigma factor antagonist activity"/>
    <property type="evidence" value="ECO:0007669"/>
    <property type="project" value="InterPro"/>
</dbReference>
<dbReference type="Pfam" id="PF03872">
    <property type="entry name" value="RseA_N"/>
    <property type="match status" value="1"/>
</dbReference>
<dbReference type="AlphaFoldDB" id="A0A249DY69"/>
<dbReference type="Proteomes" id="UP000216438">
    <property type="component" value="Chromosome"/>
</dbReference>
<dbReference type="InterPro" id="IPR052383">
    <property type="entry name" value="Anti-sigma-E_RseA-like"/>
</dbReference>
<sequence length="201" mass="22650">MQKEKLSALIDDEILDDELLRLLSKDKVLQKSWQNYHLIGDALRHDLASPLCLDMSDRILEVIKNDPVCMNTSAPAIETSRDTDDIPLWQKIRPWVSQLTQIAVAASVSLVVVLSGHYQSSDQSELPTFNISPMIELKPAPVSFGLHSNVGTHAGKSHHMKKPSEEEQNVSEEFNLLHKFELKRRTSLPLAPHPNLPESYN</sequence>
<dbReference type="RefSeq" id="WP_046493602.1">
    <property type="nucleotide sequence ID" value="NZ_CP016303.1"/>
</dbReference>